<dbReference type="SMART" id="SM01321">
    <property type="entry name" value="Y1_Tnp"/>
    <property type="match status" value="1"/>
</dbReference>
<dbReference type="InterPro" id="IPR055705">
    <property type="entry name" value="DUF7281"/>
</dbReference>
<dbReference type="PANTHER" id="PTHR33360:SF2">
    <property type="entry name" value="TRANSPOSASE FOR INSERTION SEQUENCE ELEMENT IS200"/>
    <property type="match status" value="1"/>
</dbReference>
<comment type="caution">
    <text evidence="2">The sequence shown here is derived from an EMBL/GenBank/DDBJ whole genome shotgun (WGS) entry which is preliminary data.</text>
</comment>
<dbReference type="InterPro" id="IPR036515">
    <property type="entry name" value="Transposase_17_sf"/>
</dbReference>
<dbReference type="Proteomes" id="UP000623967">
    <property type="component" value="Unassembled WGS sequence"/>
</dbReference>
<keyword evidence="3" id="KW-1185">Reference proteome</keyword>
<proteinExistence type="predicted"/>
<dbReference type="InterPro" id="IPR002686">
    <property type="entry name" value="Transposase_17"/>
</dbReference>
<dbReference type="Pfam" id="PF01797">
    <property type="entry name" value="Y1_Tnp"/>
    <property type="match status" value="1"/>
</dbReference>
<evidence type="ECO:0000313" key="2">
    <source>
        <dbReference type="EMBL" id="MBL4952765.1"/>
    </source>
</evidence>
<gene>
    <name evidence="2" type="primary">tnpA</name>
    <name evidence="2" type="ORF">JK635_11140</name>
</gene>
<accession>A0ABS1TN79</accession>
<dbReference type="Gene3D" id="3.40.1360.10">
    <property type="match status" value="1"/>
</dbReference>
<sequence length="512" mass="60138">MSSDNSLSHTRWNCKYHIVFIPKYRRKIVYGKLRKDIGAILRKLCDMKDVEIIEAYAMPDHIHYRNLLKLNVKEENEERNMLKQDEMNFIQKYILKSGEQLDFSMNGDTFIDAKIIKRTERTFRLTGLLTFAQMNSEELEAVDEELLRLSLTPKKKVQLEDHHPNTIKWFEQGWIMKEIRFKKDGKTPESQSYRMGFRLYCYHQEQLRVKEARLEEEFTSWKNNSVMLVEVPSKFSEERRSSAIQACQAFIHELCRLQINDLNDYFSVTWPVSKKLKFLHFLSAFLQICLKKEEFDWKEIGAGYYKEIGGSKQFDANKEEFLEQLEIITQCPAALLGMISLGKITPLYFSGQITGQYSTYQYGPVHALTDLSISEENYSTNATNIWLVENRAVLTRMAAEKDFLKENHSLVICVDGHVRSSHKLCIEQLLKNSSVEQVLIWSDYDPDGLQIAKELCSIVSHQLLVKWVTADGETLTNWEKYENYMRVFLKNKRMEQEVVLGGVAQWKKWIHH</sequence>
<protein>
    <submittedName>
        <fullName evidence="2">IS200/IS605 family transposase</fullName>
    </submittedName>
</protein>
<dbReference type="SUPFAM" id="SSF56726">
    <property type="entry name" value="DNA topoisomerase IV, alpha subunit"/>
    <property type="match status" value="1"/>
</dbReference>
<organism evidence="2 3">
    <name type="scientific">Neobacillus paridis</name>
    <dbReference type="NCBI Taxonomy" id="2803862"/>
    <lineage>
        <taxon>Bacteria</taxon>
        <taxon>Bacillati</taxon>
        <taxon>Bacillota</taxon>
        <taxon>Bacilli</taxon>
        <taxon>Bacillales</taxon>
        <taxon>Bacillaceae</taxon>
        <taxon>Neobacillus</taxon>
    </lineage>
</organism>
<dbReference type="Gene3D" id="3.30.70.1290">
    <property type="entry name" value="Transposase IS200-like"/>
    <property type="match status" value="1"/>
</dbReference>
<name>A0ABS1TN79_9BACI</name>
<feature type="domain" description="Transposase IS200-like" evidence="1">
    <location>
        <begin position="11"/>
        <end position="97"/>
    </location>
</feature>
<evidence type="ECO:0000259" key="1">
    <source>
        <dbReference type="SMART" id="SM01321"/>
    </source>
</evidence>
<dbReference type="EMBL" id="JAESWB010000168">
    <property type="protein sequence ID" value="MBL4952765.1"/>
    <property type="molecule type" value="Genomic_DNA"/>
</dbReference>
<evidence type="ECO:0000313" key="3">
    <source>
        <dbReference type="Proteomes" id="UP000623967"/>
    </source>
</evidence>
<dbReference type="PANTHER" id="PTHR33360">
    <property type="entry name" value="TRANSPOSASE FOR INSERTION SEQUENCE ELEMENT IS200"/>
    <property type="match status" value="1"/>
</dbReference>
<dbReference type="NCBIfam" id="NF033573">
    <property type="entry name" value="transpos_IS200"/>
    <property type="match status" value="1"/>
</dbReference>
<dbReference type="Pfam" id="PF23947">
    <property type="entry name" value="DUF7281"/>
    <property type="match status" value="1"/>
</dbReference>
<reference evidence="2 3" key="1">
    <citation type="submission" date="2021-01" db="EMBL/GenBank/DDBJ databases">
        <title>Genome public.</title>
        <authorList>
            <person name="Liu C."/>
            <person name="Sun Q."/>
        </authorList>
    </citation>
    <scope>NUCLEOTIDE SEQUENCE [LARGE SCALE GENOMIC DNA]</scope>
    <source>
        <strain evidence="2 3">YIM B02564</strain>
    </source>
</reference>
<dbReference type="InterPro" id="IPR036078">
    <property type="entry name" value="Spo11/TopoVI_A_sf"/>
</dbReference>
<dbReference type="SUPFAM" id="SSF143422">
    <property type="entry name" value="Transposase IS200-like"/>
    <property type="match status" value="1"/>
</dbReference>